<name>A0A5N7BLS7_9EURO</name>
<dbReference type="OrthoDB" id="5392033at2759"/>
<keyword evidence="2 4" id="KW-0808">Transferase</keyword>
<feature type="binding site" evidence="3">
    <location>
        <position position="93"/>
    </location>
    <ligand>
        <name>L-tryptophan</name>
        <dbReference type="ChEBI" id="CHEBI:57912"/>
    </ligand>
</feature>
<feature type="binding site" evidence="3">
    <location>
        <position position="193"/>
    </location>
    <ligand>
        <name>dimethylallyl diphosphate</name>
        <dbReference type="ChEBI" id="CHEBI:57623"/>
    </ligand>
</feature>
<feature type="binding site" evidence="3">
    <location>
        <position position="262"/>
    </location>
    <ligand>
        <name>dimethylallyl diphosphate</name>
        <dbReference type="ChEBI" id="CHEBI:57623"/>
    </ligand>
</feature>
<gene>
    <name evidence="4" type="ORF">BDV26DRAFT_253080</name>
</gene>
<dbReference type="Pfam" id="PF11991">
    <property type="entry name" value="Trp_DMAT"/>
    <property type="match status" value="1"/>
</dbReference>
<dbReference type="InterPro" id="IPR017795">
    <property type="entry name" value="ABBA_NscD-like"/>
</dbReference>
<dbReference type="EMBL" id="ML736160">
    <property type="protein sequence ID" value="KAE8382754.1"/>
    <property type="molecule type" value="Genomic_DNA"/>
</dbReference>
<keyword evidence="5" id="KW-1185">Reference proteome</keyword>
<feature type="binding site" evidence="3">
    <location>
        <position position="344"/>
    </location>
    <ligand>
        <name>dimethylallyl diphosphate</name>
        <dbReference type="ChEBI" id="CHEBI:57623"/>
    </ligand>
</feature>
<accession>A0A5N7BLS7</accession>
<organism evidence="4 5">
    <name type="scientific">Aspergillus bertholletiae</name>
    <dbReference type="NCBI Taxonomy" id="1226010"/>
    <lineage>
        <taxon>Eukaryota</taxon>
        <taxon>Fungi</taxon>
        <taxon>Dikarya</taxon>
        <taxon>Ascomycota</taxon>
        <taxon>Pezizomycotina</taxon>
        <taxon>Eurotiomycetes</taxon>
        <taxon>Eurotiomycetidae</taxon>
        <taxon>Eurotiales</taxon>
        <taxon>Aspergillaceae</taxon>
        <taxon>Aspergillus</taxon>
        <taxon>Aspergillus subgen. Circumdati</taxon>
    </lineage>
</organism>
<dbReference type="CDD" id="cd13929">
    <property type="entry name" value="PT-DMATS_CymD"/>
    <property type="match status" value="1"/>
</dbReference>
<evidence type="ECO:0000313" key="5">
    <source>
        <dbReference type="Proteomes" id="UP000326198"/>
    </source>
</evidence>
<evidence type="ECO:0000256" key="1">
    <source>
        <dbReference type="ARBA" id="ARBA00010209"/>
    </source>
</evidence>
<dbReference type="InterPro" id="IPR012148">
    <property type="entry name" value="ABBA_DMATS-like"/>
</dbReference>
<feature type="binding site" evidence="3">
    <location>
        <position position="346"/>
    </location>
    <ligand>
        <name>dimethylallyl diphosphate</name>
        <dbReference type="ChEBI" id="CHEBI:57623"/>
    </ligand>
</feature>
<feature type="binding site" evidence="3">
    <location>
        <position position="410"/>
    </location>
    <ligand>
        <name>dimethylallyl diphosphate</name>
        <dbReference type="ChEBI" id="CHEBI:57623"/>
    </ligand>
</feature>
<dbReference type="SFLD" id="SFLDS00036">
    <property type="entry name" value="Aromatic_Prenyltransferase"/>
    <property type="match status" value="1"/>
</dbReference>
<proteinExistence type="inferred from homology"/>
<dbReference type="SFLD" id="SFLDG01162">
    <property type="entry name" value="I"/>
    <property type="match status" value="1"/>
</dbReference>
<dbReference type="AlphaFoldDB" id="A0A5N7BLS7"/>
<feature type="binding site" evidence="3">
    <location>
        <position position="414"/>
    </location>
    <ligand>
        <name>dimethylallyl diphosphate</name>
        <dbReference type="ChEBI" id="CHEBI:57623"/>
    </ligand>
</feature>
<reference evidence="4 5" key="1">
    <citation type="submission" date="2019-04" db="EMBL/GenBank/DDBJ databases">
        <title>Friends and foes A comparative genomics studyof 23 Aspergillus species from section Flavi.</title>
        <authorList>
            <consortium name="DOE Joint Genome Institute"/>
            <person name="Kjaerbolling I."/>
            <person name="Vesth T."/>
            <person name="Frisvad J.C."/>
            <person name="Nybo J.L."/>
            <person name="Theobald S."/>
            <person name="Kildgaard S."/>
            <person name="Isbrandt T."/>
            <person name="Kuo A."/>
            <person name="Sato A."/>
            <person name="Lyhne E.K."/>
            <person name="Kogle M.E."/>
            <person name="Wiebenga A."/>
            <person name="Kun R.S."/>
            <person name="Lubbers R.J."/>
            <person name="Makela M.R."/>
            <person name="Barry K."/>
            <person name="Chovatia M."/>
            <person name="Clum A."/>
            <person name="Daum C."/>
            <person name="Haridas S."/>
            <person name="He G."/>
            <person name="LaButti K."/>
            <person name="Lipzen A."/>
            <person name="Mondo S."/>
            <person name="Riley R."/>
            <person name="Salamov A."/>
            <person name="Simmons B.A."/>
            <person name="Magnuson J.K."/>
            <person name="Henrissat B."/>
            <person name="Mortensen U.H."/>
            <person name="Larsen T.O."/>
            <person name="Devries R.P."/>
            <person name="Grigoriev I.V."/>
            <person name="Machida M."/>
            <person name="Baker S.E."/>
            <person name="Andersen M.R."/>
        </authorList>
    </citation>
    <scope>NUCLEOTIDE SEQUENCE [LARGE SCALE GENOMIC DNA]</scope>
    <source>
        <strain evidence="4 5">IBT 29228</strain>
    </source>
</reference>
<protein>
    <submittedName>
        <fullName evidence="4">Aromatic prenyltransferase</fullName>
    </submittedName>
</protein>
<dbReference type="PIRSF" id="PIRSF000509">
    <property type="entry name" value="Trp_DMAT"/>
    <property type="match status" value="1"/>
</dbReference>
<evidence type="ECO:0000256" key="3">
    <source>
        <dbReference type="PIRSR" id="PIRSR000509-1"/>
    </source>
</evidence>
<feature type="binding site" evidence="3">
    <location>
        <position position="258"/>
    </location>
    <ligand>
        <name>dimethylallyl diphosphate</name>
        <dbReference type="ChEBI" id="CHEBI:57623"/>
    </ligand>
</feature>
<evidence type="ECO:0000313" key="4">
    <source>
        <dbReference type="EMBL" id="KAE8382754.1"/>
    </source>
</evidence>
<dbReference type="InterPro" id="IPR033964">
    <property type="entry name" value="ABBA"/>
</dbReference>
<dbReference type="Proteomes" id="UP000326198">
    <property type="component" value="Unassembled WGS sequence"/>
</dbReference>
<dbReference type="NCBIfam" id="TIGR03429">
    <property type="entry name" value="arom_pren_DMATS"/>
    <property type="match status" value="1"/>
</dbReference>
<feature type="binding site" evidence="3">
    <location>
        <position position="260"/>
    </location>
    <ligand>
        <name>dimethylallyl diphosphate</name>
        <dbReference type="ChEBI" id="CHEBI:57623"/>
    </ligand>
</feature>
<dbReference type="PANTHER" id="PTHR40627">
    <property type="entry name" value="INDOLE PRENYLTRANSFERASE TDIB-RELATED"/>
    <property type="match status" value="1"/>
</dbReference>
<feature type="binding site" evidence="3">
    <location>
        <position position="104"/>
    </location>
    <ligand>
        <name>dimethylallyl diphosphate</name>
        <dbReference type="ChEBI" id="CHEBI:57623"/>
    </ligand>
</feature>
<feature type="binding site" evidence="3">
    <location>
        <position position="191"/>
    </location>
    <ligand>
        <name>L-tryptophan</name>
        <dbReference type="ChEBI" id="CHEBI:57912"/>
    </ligand>
</feature>
<dbReference type="GO" id="GO:0016765">
    <property type="term" value="F:transferase activity, transferring alkyl or aryl (other than methyl) groups"/>
    <property type="evidence" value="ECO:0007669"/>
    <property type="project" value="InterPro"/>
</dbReference>
<dbReference type="PANTHER" id="PTHR40627:SF3">
    <property type="entry name" value="PRENYLTRANSFERASE ASQH2-RELATED"/>
    <property type="match status" value="1"/>
</dbReference>
<comment type="similarity">
    <text evidence="1">Belongs to the tryptophan dimethylallyltransferase family.</text>
</comment>
<evidence type="ECO:0000256" key="2">
    <source>
        <dbReference type="ARBA" id="ARBA00022679"/>
    </source>
</evidence>
<dbReference type="GO" id="GO:0009820">
    <property type="term" value="P:alkaloid metabolic process"/>
    <property type="evidence" value="ECO:0007669"/>
    <property type="project" value="InterPro"/>
</dbReference>
<sequence>MEVSRKPTAQLPKPFHVLSQALNLSNRDHEKWWYSTAPMFAAMMAGANYDAHAQYKFLCIHREVVIPALGPYPERGLPMHWKSHLTRFGLPFELSFNYSKSLLRFAFEPLGPLTGTQDDPFNTRAIGPVLKDLKAMVPSLDLEWFDHFTKALVVSDEEAQALCDGNLEVPVFKTQNKLAADLEPSGDIVLKTYIYPRIKSIATGTPKEQLMFNAIKAADKDGKVATPLAILEEFMAERAPTLIGHFLSCDLVKPSKSRIKVYCMERQLNLAAIERIWTLNGRRSDPETLDGLEALRELWQLLPITEGLCPLPNCFYEPGTSPQEQLPFIINFTLSPKSPFPEPQIYFPAFGQNDKTIAEGLATFFEGRGWDGLAKSYPSDLASYYPDVDLHASNHLQAWVSFSYKGKKPYMSVYLHSFEAFSATAQEGSVCREAQSHLGS</sequence>
<feature type="binding site" evidence="3">
    <location>
        <position position="195"/>
    </location>
    <ligand>
        <name>L-tryptophan</name>
        <dbReference type="ChEBI" id="CHEBI:57912"/>
    </ligand>
</feature>